<organism evidence="2 3">
    <name type="scientific">Mesorhizobium jarvisii</name>
    <dbReference type="NCBI Taxonomy" id="1777867"/>
    <lineage>
        <taxon>Bacteria</taxon>
        <taxon>Pseudomonadati</taxon>
        <taxon>Pseudomonadota</taxon>
        <taxon>Alphaproteobacteria</taxon>
        <taxon>Hyphomicrobiales</taxon>
        <taxon>Phyllobacteriaceae</taxon>
        <taxon>Mesorhizobium</taxon>
    </lineage>
</organism>
<feature type="compositionally biased region" description="Acidic residues" evidence="1">
    <location>
        <begin position="196"/>
        <end position="211"/>
    </location>
</feature>
<feature type="compositionally biased region" description="Basic and acidic residues" evidence="1">
    <location>
        <begin position="182"/>
        <end position="195"/>
    </location>
</feature>
<gene>
    <name evidence="2" type="ORF">D3242_25925</name>
</gene>
<proteinExistence type="predicted"/>
<feature type="region of interest" description="Disordered" evidence="1">
    <location>
        <begin position="101"/>
        <end position="120"/>
    </location>
</feature>
<accession>A0A6M7TDN1</accession>
<feature type="region of interest" description="Disordered" evidence="1">
    <location>
        <begin position="125"/>
        <end position="153"/>
    </location>
</feature>
<dbReference type="RefSeq" id="WP_064986174.1">
    <property type="nucleotide sequence ID" value="NZ_CP033507.1"/>
</dbReference>
<reference evidence="2 3" key="1">
    <citation type="submission" date="2018-09" db="EMBL/GenBank/DDBJ databases">
        <title>Mesorhizobium carmichaelinearum sp. nov. isolated from Carmichaelinea spp. root nodules in New Zealand.</title>
        <authorList>
            <person name="De Meyer S.E."/>
        </authorList>
    </citation>
    <scope>NUCLEOTIDE SEQUENCE [LARGE SCALE GENOMIC DNA]</scope>
    <source>
        <strain evidence="2 3">LMG 28313</strain>
    </source>
</reference>
<keyword evidence="3" id="KW-1185">Reference proteome</keyword>
<evidence type="ECO:0000313" key="3">
    <source>
        <dbReference type="Proteomes" id="UP000275530"/>
    </source>
</evidence>
<dbReference type="EMBL" id="QZXA01000011">
    <property type="protein sequence ID" value="RJT30158.1"/>
    <property type="molecule type" value="Genomic_DNA"/>
</dbReference>
<sequence length="221" mass="24143">MSKVNFGAFKNAWLDQVAADNTLAPLAFKLGWHFMKDCGRTLSKQGTIFSFRSQDGYAELLGIGTRHVRDLFTALRDRGHIAVKRAGKGNPNRTYPTLFDRQYSSGQNPSMTGTSVPFDRHSHDIMTGTKGPGNLIEEIPRGESGGGAKPTARLHAASIRSSLTLDVDAEGDARAPHASHSSRSDDSFNHEPWRQDDDEGTVEYDGPEDEPGVGGLDLWSE</sequence>
<evidence type="ECO:0000256" key="1">
    <source>
        <dbReference type="SAM" id="MobiDB-lite"/>
    </source>
</evidence>
<dbReference type="AlphaFoldDB" id="A0A6M7TDN1"/>
<name>A0A6M7TDN1_9HYPH</name>
<evidence type="ECO:0000313" key="2">
    <source>
        <dbReference type="EMBL" id="RJT30158.1"/>
    </source>
</evidence>
<comment type="caution">
    <text evidence="2">The sequence shown here is derived from an EMBL/GenBank/DDBJ whole genome shotgun (WGS) entry which is preliminary data.</text>
</comment>
<feature type="compositionally biased region" description="Polar residues" evidence="1">
    <location>
        <begin position="102"/>
        <end position="115"/>
    </location>
</feature>
<dbReference type="Proteomes" id="UP000275530">
    <property type="component" value="Unassembled WGS sequence"/>
</dbReference>
<protein>
    <submittedName>
        <fullName evidence="2">Uncharacterized protein</fullName>
    </submittedName>
</protein>
<feature type="region of interest" description="Disordered" evidence="1">
    <location>
        <begin position="170"/>
        <end position="221"/>
    </location>
</feature>